<evidence type="ECO:0000259" key="1">
    <source>
        <dbReference type="Pfam" id="PF21788"/>
    </source>
</evidence>
<dbReference type="InterPro" id="IPR048366">
    <property type="entry name" value="TNP-like_GBD"/>
</dbReference>
<proteinExistence type="predicted"/>
<gene>
    <name evidence="3" type="primary">LOC136084588</name>
</gene>
<dbReference type="GeneID" id="136084588"/>
<evidence type="ECO:0000313" key="2">
    <source>
        <dbReference type="Proteomes" id="UP001652625"/>
    </source>
</evidence>
<keyword evidence="2" id="KW-1185">Reference proteome</keyword>
<evidence type="ECO:0000313" key="3">
    <source>
        <dbReference type="RefSeq" id="XP_065660880.1"/>
    </source>
</evidence>
<sequence>MLQYHGGTVFGKAVNNPNVLANTVLSFMVITLFGGPKFLCKMLPVCDIDSNFLFEQTNFLLSAIKVAGGHVISIVCDGNRVNQAFFKKFETDGVPWRTKDYIYLLYDFVHLLKNIRNIWITEKSQELEFFVNKEKKVAKWSHIVALHKLESNQMIKMSKLTDVAVFPKPIERQKVSTCLKVFCEETVCALKCHLELKDVDDTISFLSIITEFWRIDNVHSLYADVHMRVPNRSAIFSSDDFNLQKLLEFGNMAKQMCSSQIVRFKSFTKDTSKSIYHTCNGLVELSKFLLSASHEYVLLGTFTTDPLEKQFGKLRQGSGGTYFITVQQILEKVGIIKTKLLLQLDKYGVDLDFTTSGHSCERCGFYLNEEKCLIFDNLPELENILSINVKITLIYIAGFVVRNDKDSDDSYFYYEKFRDLTEEINRGGLTIPGDLVCQWVIYCYIMFREVADNTCISSLCNLMMLVSESYQLKMNRNHGVTLSNVFFKNYCNFIVTIVKFSKV</sequence>
<reference evidence="3" key="1">
    <citation type="submission" date="2025-08" db="UniProtKB">
        <authorList>
            <consortium name="RefSeq"/>
        </authorList>
    </citation>
    <scope>IDENTIFICATION</scope>
</reference>
<dbReference type="Proteomes" id="UP001652625">
    <property type="component" value="Chromosome 09"/>
</dbReference>
<accession>A0ABM4CGN2</accession>
<name>A0ABM4CGN2_HYDVU</name>
<feature type="domain" description="Transposable element P transposase-like GTP-binding insertion" evidence="1">
    <location>
        <begin position="110"/>
        <end position="222"/>
    </location>
</feature>
<dbReference type="Pfam" id="PF21788">
    <property type="entry name" value="TNP-like_GBD"/>
    <property type="match status" value="1"/>
</dbReference>
<protein>
    <submittedName>
        <fullName evidence="3">Uncharacterized protein LOC136084588</fullName>
    </submittedName>
</protein>
<organism evidence="2 3">
    <name type="scientific">Hydra vulgaris</name>
    <name type="common">Hydra</name>
    <name type="synonym">Hydra attenuata</name>
    <dbReference type="NCBI Taxonomy" id="6087"/>
    <lineage>
        <taxon>Eukaryota</taxon>
        <taxon>Metazoa</taxon>
        <taxon>Cnidaria</taxon>
        <taxon>Hydrozoa</taxon>
        <taxon>Hydroidolina</taxon>
        <taxon>Anthoathecata</taxon>
        <taxon>Aplanulata</taxon>
        <taxon>Hydridae</taxon>
        <taxon>Hydra</taxon>
    </lineage>
</organism>
<dbReference type="RefSeq" id="XP_065660880.1">
    <property type="nucleotide sequence ID" value="XM_065804808.1"/>
</dbReference>